<dbReference type="Gene3D" id="2.40.30.10">
    <property type="entry name" value="Translation factors"/>
    <property type="match status" value="2"/>
</dbReference>
<dbReference type="PRINTS" id="PR00315">
    <property type="entry name" value="ELONGATNFCT"/>
</dbReference>
<dbReference type="PANTHER" id="PTHR43721:SF36">
    <property type="entry name" value="ELONGATION FACTOR TU, MITOCHONDRIAL"/>
    <property type="match status" value="1"/>
</dbReference>
<dbReference type="Pfam" id="PF00009">
    <property type="entry name" value="GTP_EFTU"/>
    <property type="match status" value="1"/>
</dbReference>
<dbReference type="InterPro" id="IPR031157">
    <property type="entry name" value="G_TR_CS"/>
</dbReference>
<evidence type="ECO:0000256" key="6">
    <source>
        <dbReference type="ARBA" id="ARBA00022768"/>
    </source>
</evidence>
<evidence type="ECO:0000256" key="3">
    <source>
        <dbReference type="ARBA" id="ARBA00011986"/>
    </source>
</evidence>
<dbReference type="NCBIfam" id="NF009373">
    <property type="entry name" value="PRK12736.1"/>
    <property type="match status" value="1"/>
</dbReference>
<dbReference type="GO" id="GO:0003746">
    <property type="term" value="F:translation elongation factor activity"/>
    <property type="evidence" value="ECO:0007669"/>
    <property type="project" value="UniProtKB-KW"/>
</dbReference>
<dbReference type="InterPro" id="IPR041709">
    <property type="entry name" value="EF-Tu_GTP-bd"/>
</dbReference>
<evidence type="ECO:0000256" key="10">
    <source>
        <dbReference type="ARBA" id="ARBA00051990"/>
    </source>
</evidence>
<dbReference type="OrthoDB" id="2067at2759"/>
<evidence type="ECO:0000256" key="11">
    <source>
        <dbReference type="SAM" id="MobiDB-lite"/>
    </source>
</evidence>
<dbReference type="InterPro" id="IPR050055">
    <property type="entry name" value="EF-Tu_GTPase"/>
</dbReference>
<dbReference type="FunFam" id="3.40.50.300:FF:000003">
    <property type="entry name" value="Elongation factor Tu"/>
    <property type="match status" value="1"/>
</dbReference>
<dbReference type="EMBL" id="CAJEWN010000170">
    <property type="protein sequence ID" value="CAD2170553.1"/>
    <property type="molecule type" value="Genomic_DNA"/>
</dbReference>
<dbReference type="InterPro" id="IPR014848">
    <property type="entry name" value="Rgp1"/>
</dbReference>
<dbReference type="InterPro" id="IPR004161">
    <property type="entry name" value="EFTu-like_2"/>
</dbReference>
<evidence type="ECO:0000256" key="7">
    <source>
        <dbReference type="ARBA" id="ARBA00022917"/>
    </source>
</evidence>
<name>A0A6V7V6F7_MELEN</name>
<evidence type="ECO:0000256" key="1">
    <source>
        <dbReference type="ARBA" id="ARBA00004173"/>
    </source>
</evidence>
<dbReference type="InterPro" id="IPR000795">
    <property type="entry name" value="T_Tr_GTP-bd_dom"/>
</dbReference>
<dbReference type="PROSITE" id="PS00301">
    <property type="entry name" value="G_TR_1"/>
    <property type="match status" value="1"/>
</dbReference>
<dbReference type="GO" id="GO:0003924">
    <property type="term" value="F:GTPase activity"/>
    <property type="evidence" value="ECO:0007669"/>
    <property type="project" value="InterPro"/>
</dbReference>
<dbReference type="GO" id="GO:0005525">
    <property type="term" value="F:GTP binding"/>
    <property type="evidence" value="ECO:0007669"/>
    <property type="project" value="UniProtKB-KW"/>
</dbReference>
<dbReference type="PANTHER" id="PTHR43721">
    <property type="entry name" value="ELONGATION FACTOR TU-RELATED"/>
    <property type="match status" value="1"/>
</dbReference>
<dbReference type="Proteomes" id="UP000580250">
    <property type="component" value="Unassembled WGS sequence"/>
</dbReference>
<keyword evidence="8" id="KW-0496">Mitochondrion</keyword>
<comment type="caution">
    <text evidence="13">The sequence shown here is derived from an EMBL/GenBank/DDBJ whole genome shotgun (WGS) entry which is preliminary data.</text>
</comment>
<dbReference type="CDD" id="cd01884">
    <property type="entry name" value="EF_Tu"/>
    <property type="match status" value="1"/>
</dbReference>
<dbReference type="AlphaFoldDB" id="A0A6V7V6F7"/>
<dbReference type="SUPFAM" id="SSF52540">
    <property type="entry name" value="P-loop containing nucleoside triphosphate hydrolases"/>
    <property type="match status" value="1"/>
</dbReference>
<dbReference type="Pfam" id="PF08737">
    <property type="entry name" value="Rgp1"/>
    <property type="match status" value="1"/>
</dbReference>
<dbReference type="GO" id="GO:0005739">
    <property type="term" value="C:mitochondrion"/>
    <property type="evidence" value="ECO:0007669"/>
    <property type="project" value="UniProtKB-SubCell"/>
</dbReference>
<dbReference type="NCBIfam" id="NF000766">
    <property type="entry name" value="PRK00049.1"/>
    <property type="match status" value="1"/>
</dbReference>
<reference evidence="13 14" key="1">
    <citation type="submission" date="2020-08" db="EMBL/GenBank/DDBJ databases">
        <authorList>
            <person name="Koutsovoulos G."/>
            <person name="Danchin GJ E."/>
        </authorList>
    </citation>
    <scope>NUCLEOTIDE SEQUENCE [LARGE SCALE GENOMIC DNA]</scope>
</reference>
<proteinExistence type="inferred from homology"/>
<keyword evidence="6" id="KW-0251">Elongation factor</keyword>
<dbReference type="InterPro" id="IPR027417">
    <property type="entry name" value="P-loop_NTPase"/>
</dbReference>
<dbReference type="GO" id="GO:0070125">
    <property type="term" value="P:mitochondrial translational elongation"/>
    <property type="evidence" value="ECO:0007669"/>
    <property type="project" value="TreeGrafter"/>
</dbReference>
<evidence type="ECO:0000256" key="5">
    <source>
        <dbReference type="ARBA" id="ARBA00022741"/>
    </source>
</evidence>
<dbReference type="InterPro" id="IPR009000">
    <property type="entry name" value="Transl_B-barrel_sf"/>
</dbReference>
<comment type="catalytic activity">
    <reaction evidence="10">
        <text>GTP + H2O = GDP + phosphate + H(+)</text>
        <dbReference type="Rhea" id="RHEA:19669"/>
        <dbReference type="ChEBI" id="CHEBI:15377"/>
        <dbReference type="ChEBI" id="CHEBI:15378"/>
        <dbReference type="ChEBI" id="CHEBI:37565"/>
        <dbReference type="ChEBI" id="CHEBI:43474"/>
        <dbReference type="ChEBI" id="CHEBI:58189"/>
        <dbReference type="EC" id="3.6.5.3"/>
    </reaction>
    <physiologicalReaction direction="left-to-right" evidence="10">
        <dbReference type="Rhea" id="RHEA:19670"/>
    </physiologicalReaction>
</comment>
<dbReference type="Gene3D" id="3.40.50.300">
    <property type="entry name" value="P-loop containing nucleotide triphosphate hydrolases"/>
    <property type="match status" value="1"/>
</dbReference>
<evidence type="ECO:0000313" key="14">
    <source>
        <dbReference type="Proteomes" id="UP000580250"/>
    </source>
</evidence>
<comment type="subcellular location">
    <subcellularLocation>
        <location evidence="1">Mitochondrion</location>
    </subcellularLocation>
</comment>
<keyword evidence="5" id="KW-0547">Nucleotide-binding</keyword>
<dbReference type="SUPFAM" id="SSF50465">
    <property type="entry name" value="EF-Tu/eEF-1alpha/eIF2-gamma C-terminal domain"/>
    <property type="match status" value="1"/>
</dbReference>
<dbReference type="InterPro" id="IPR005225">
    <property type="entry name" value="Small_GTP-bd"/>
</dbReference>
<dbReference type="NCBIfam" id="TIGR00231">
    <property type="entry name" value="small_GTP"/>
    <property type="match status" value="1"/>
</dbReference>
<accession>A0A6V7V6F7</accession>
<feature type="compositionally biased region" description="Basic and acidic residues" evidence="11">
    <location>
        <begin position="827"/>
        <end position="836"/>
    </location>
</feature>
<comment type="similarity">
    <text evidence="2">Belongs to the TRAFAC class translation factor GTPase superfamily. Classic translation factor GTPase family. EF-Tu/EF-1A subfamily.</text>
</comment>
<keyword evidence="7" id="KW-0648">Protein biosynthesis</keyword>
<dbReference type="PROSITE" id="PS51722">
    <property type="entry name" value="G_TR_2"/>
    <property type="match status" value="1"/>
</dbReference>
<gene>
    <name evidence="13" type="ORF">MENT_LOCUS21967</name>
</gene>
<sequence length="836" mass="94609">MSIEVIMELRRKGGCFLTGEDVEVEVTFKNTHQELPKSIAWSCVQLFCEASSLNDKESIKRQRLKTSFTKAKNAIFASDPTLLFCDIIINPGEVKKFEAKHLIPLLDVPPSFKGHYKKYFWYISCAAQQPESPLKMSQLPIKVLNIGVDVEEPPIEVEETPKELLDCPDFKLELSRLSIVEIAMAKIQEICSSRKRRLYEIGNSGTIFARITMLKNTFKLGDDVIGRLDFPRDGINCLQTLIIAETVETNLLDDSKPENFCSHCKEHSITAFMEQTYFKLALPMTAVPCFTTEFVKVRWRIHFQFVITRDKLMSSFKNGQSLLADNLNIETVKWNLPINVLTCSPFNASLVYFRIFSMILARTSFFLASKRLYATYIPGSRPVFKRTKPHLNVGTIGHVDHGKTTLTSAITKVLAASKKAKFAKYEDIDNAPEERSRGITINTAHIEYETDARHYAHIDCPGHADYIKNMITGAAQMEGAILVVAITDGPMPQHLLLARQCGIPQHNICVYLNKCDEVNDEETRELVEMEVRELLNEYEYPGDEVPIIIGSALSALEGKNPEIGEKSVFKLLETLDNYFKIPKREVNHETIFAVEKVYNIEGKGGVVTGKLEQGSVKKGDKLVIAGQGKNKTTVVNGLETFCKTVDKGEPGDQLGILLRGVEPKDLKRGCVLLPQGHKHLLTDRVRAQIYVLRPEEGGSKLPIANFFAEQVFSLTWNCVGNIRILDTNKDFIMPGEHAEIILEYNVDQFMLPQQRFTLRNSENSTIACGVFLELLEPMTFEEKDKRNRKKQKRSVMEKLGFNPYEASWEKTCKPDYSKSPSNNPAEELFRREATGH</sequence>
<dbReference type="Pfam" id="PF03143">
    <property type="entry name" value="GTP_EFTU_D3"/>
    <property type="match status" value="1"/>
</dbReference>
<evidence type="ECO:0000256" key="2">
    <source>
        <dbReference type="ARBA" id="ARBA00007249"/>
    </source>
</evidence>
<evidence type="ECO:0000256" key="4">
    <source>
        <dbReference type="ARBA" id="ARBA00017898"/>
    </source>
</evidence>
<evidence type="ECO:0000313" key="13">
    <source>
        <dbReference type="EMBL" id="CAD2170553.1"/>
    </source>
</evidence>
<dbReference type="EC" id="3.6.5.3" evidence="3"/>
<evidence type="ECO:0000256" key="8">
    <source>
        <dbReference type="ARBA" id="ARBA00023128"/>
    </source>
</evidence>
<dbReference type="FunFam" id="2.40.30.10:FF:000001">
    <property type="entry name" value="Elongation factor Tu"/>
    <property type="match status" value="1"/>
</dbReference>
<protein>
    <recommendedName>
        <fullName evidence="4">Elongation factor Tu, mitochondrial</fullName>
        <ecNumber evidence="3">3.6.5.3</ecNumber>
    </recommendedName>
</protein>
<evidence type="ECO:0000259" key="12">
    <source>
        <dbReference type="PROSITE" id="PS51722"/>
    </source>
</evidence>
<evidence type="ECO:0000256" key="9">
    <source>
        <dbReference type="ARBA" id="ARBA00023134"/>
    </source>
</evidence>
<dbReference type="InterPro" id="IPR004160">
    <property type="entry name" value="Transl_elong_EFTu/EF1A_C"/>
</dbReference>
<organism evidence="13 14">
    <name type="scientific">Meloidogyne enterolobii</name>
    <name type="common">Root-knot nematode worm</name>
    <name type="synonym">Meloidogyne mayaguensis</name>
    <dbReference type="NCBI Taxonomy" id="390850"/>
    <lineage>
        <taxon>Eukaryota</taxon>
        <taxon>Metazoa</taxon>
        <taxon>Ecdysozoa</taxon>
        <taxon>Nematoda</taxon>
        <taxon>Chromadorea</taxon>
        <taxon>Rhabditida</taxon>
        <taxon>Tylenchina</taxon>
        <taxon>Tylenchomorpha</taxon>
        <taxon>Tylenchoidea</taxon>
        <taxon>Meloidogynidae</taxon>
        <taxon>Meloidogyninae</taxon>
        <taxon>Meloidogyne</taxon>
    </lineage>
</organism>
<feature type="domain" description="Tr-type G" evidence="12">
    <location>
        <begin position="388"/>
        <end position="583"/>
    </location>
</feature>
<dbReference type="SUPFAM" id="SSF50447">
    <property type="entry name" value="Translation proteins"/>
    <property type="match status" value="1"/>
</dbReference>
<dbReference type="InterPro" id="IPR009001">
    <property type="entry name" value="Transl_elong_EF1A/Init_IF2_C"/>
</dbReference>
<dbReference type="Pfam" id="PF03144">
    <property type="entry name" value="GTP_EFTU_D2"/>
    <property type="match status" value="1"/>
</dbReference>
<feature type="region of interest" description="Disordered" evidence="11">
    <location>
        <begin position="810"/>
        <end position="836"/>
    </location>
</feature>
<keyword evidence="9" id="KW-0342">GTP-binding</keyword>